<dbReference type="EMBL" id="AMBO01000322">
    <property type="protein sequence ID" value="EKD01284.1"/>
    <property type="molecule type" value="Genomic_DNA"/>
</dbReference>
<evidence type="ECO:0000256" key="1">
    <source>
        <dbReference type="SAM" id="MobiDB-lite"/>
    </source>
</evidence>
<proteinExistence type="predicted"/>
<comment type="caution">
    <text evidence="2">The sequence shown here is derived from an EMBL/GenBank/DDBJ whole genome shotgun (WGS) entry which is preliminary data.</text>
</comment>
<dbReference type="AlphaFoldDB" id="K1WIP6"/>
<accession>K1WIP6</accession>
<keyword evidence="3" id="KW-1185">Reference proteome</keyword>
<feature type="compositionally biased region" description="Low complexity" evidence="1">
    <location>
        <begin position="10"/>
        <end position="25"/>
    </location>
</feature>
<gene>
    <name evidence="2" type="ORF">A1Q2_04441</name>
</gene>
<evidence type="ECO:0000313" key="2">
    <source>
        <dbReference type="EMBL" id="EKD01284.1"/>
    </source>
</evidence>
<dbReference type="InParanoid" id="K1WIP6"/>
<evidence type="ECO:0000313" key="3">
    <source>
        <dbReference type="Proteomes" id="UP000006757"/>
    </source>
</evidence>
<reference evidence="2 3" key="1">
    <citation type="journal article" date="2012" name="Eukaryot. Cell">
        <title>Genome sequence of the Trichosporon asahii environmental strain CBS 8904.</title>
        <authorList>
            <person name="Yang R.Y."/>
            <person name="Li H.T."/>
            <person name="Zhu H."/>
            <person name="Zhou G.P."/>
            <person name="Wang M."/>
            <person name="Wang L."/>
        </authorList>
    </citation>
    <scope>NUCLEOTIDE SEQUENCE [LARGE SCALE GENOMIC DNA]</scope>
    <source>
        <strain evidence="2 3">CBS 8904</strain>
    </source>
</reference>
<feature type="region of interest" description="Disordered" evidence="1">
    <location>
        <begin position="1"/>
        <end position="38"/>
    </location>
</feature>
<dbReference type="Proteomes" id="UP000006757">
    <property type="component" value="Unassembled WGS sequence"/>
</dbReference>
<protein>
    <submittedName>
        <fullName evidence="2">Uncharacterized protein</fullName>
    </submittedName>
</protein>
<organism evidence="2 3">
    <name type="scientific">Trichosporon asahii var. asahii (strain CBS 8904)</name>
    <name type="common">Yeast</name>
    <dbReference type="NCBI Taxonomy" id="1220162"/>
    <lineage>
        <taxon>Eukaryota</taxon>
        <taxon>Fungi</taxon>
        <taxon>Dikarya</taxon>
        <taxon>Basidiomycota</taxon>
        <taxon>Agaricomycotina</taxon>
        <taxon>Tremellomycetes</taxon>
        <taxon>Trichosporonales</taxon>
        <taxon>Trichosporonaceae</taxon>
        <taxon>Trichosporon</taxon>
    </lineage>
</organism>
<dbReference type="HOGENOM" id="CLU_548824_0_0_1"/>
<sequence length="497" mass="55772">MPGTPPASPGRPTRPSSSTPTRTTPDTVLDNPEREGVTMPVVPGAVDDEADAVENDNDWIPGRRLFPWSSSLVHDNCTFDLDPGHCYDEVPDVKAYLAVLGSTKPLNPNEPAIPWYWRPPESTQPLTERDREMKGRCEAAVRRGVLQLMASRERARGSRRYSLWDPYPWIPFSAFAEVRPGYEGEFHSNCLPRWDLGDGTELRLSKDMIQGNIRLPLAGDGRSDLARLSPESPLWPLYIAELYHVSAHPTALMVLTDCNRYDELKDCTGYGEAIREDVDTMRQISYESVPTIEILEAMEVRSLISAARDLSRVSGQGIKRFMDREIEIVRTTIGQALNFCSIRGSENASELVSRINYPYSLTSWSLPRHPVPNPSCSELRKHRLDLICATRVRDSEHDAKTQRTADRCTGARVFLHRKIQKVNVGGAQNMSGVWHTSTSQAVQSTAALGGKWGDKMRSAVRVHCLLLSSVEEGTEAHSFGRQKMRLRLEDQLARRPL</sequence>
<name>K1WIP6_TRIAC</name>